<keyword evidence="10" id="KW-1185">Reference proteome</keyword>
<reference evidence="9 10" key="1">
    <citation type="journal article" date="2013" name="Curr. Biol.">
        <title>The Genome of the Foraminiferan Reticulomyxa filosa.</title>
        <authorList>
            <person name="Glockner G."/>
            <person name="Hulsmann N."/>
            <person name="Schleicher M."/>
            <person name="Noegel A.A."/>
            <person name="Eichinger L."/>
            <person name="Gallinger C."/>
            <person name="Pawlowski J."/>
            <person name="Sierra R."/>
            <person name="Euteneuer U."/>
            <person name="Pillet L."/>
            <person name="Moustafa A."/>
            <person name="Platzer M."/>
            <person name="Groth M."/>
            <person name="Szafranski K."/>
            <person name="Schliwa M."/>
        </authorList>
    </citation>
    <scope>NUCLEOTIDE SEQUENCE [LARGE SCALE GENOMIC DNA]</scope>
</reference>
<evidence type="ECO:0000256" key="5">
    <source>
        <dbReference type="ARBA" id="ARBA00022989"/>
    </source>
</evidence>
<dbReference type="EMBL" id="ASPP01013617">
    <property type="protein sequence ID" value="ETO19497.1"/>
    <property type="molecule type" value="Genomic_DNA"/>
</dbReference>
<keyword evidence="6 7" id="KW-0472">Membrane</keyword>
<evidence type="ECO:0000256" key="3">
    <source>
        <dbReference type="ARBA" id="ARBA00022679"/>
    </source>
</evidence>
<comment type="subcellular location">
    <subcellularLocation>
        <location evidence="1">Membrane</location>
        <topology evidence="1">Single-pass membrane protein</topology>
    </subcellularLocation>
</comment>
<feature type="transmembrane region" description="Helical" evidence="7">
    <location>
        <begin position="28"/>
        <end position="51"/>
    </location>
</feature>
<evidence type="ECO:0000256" key="6">
    <source>
        <dbReference type="ARBA" id="ARBA00023136"/>
    </source>
</evidence>
<keyword evidence="2" id="KW-0328">Glycosyltransferase</keyword>
<dbReference type="GO" id="GO:0016020">
    <property type="term" value="C:membrane"/>
    <property type="evidence" value="ECO:0007669"/>
    <property type="project" value="UniProtKB-SubCell"/>
</dbReference>
<dbReference type="PANTHER" id="PTHR31485">
    <property type="entry name" value="PEPTIDYL SERINE ALPHA-GALACTOSYLTRANSFERASE"/>
    <property type="match status" value="1"/>
</dbReference>
<evidence type="ECO:0000256" key="4">
    <source>
        <dbReference type="ARBA" id="ARBA00022692"/>
    </source>
</evidence>
<dbReference type="PANTHER" id="PTHR31485:SF7">
    <property type="entry name" value="PEPTIDYL SERINE ALPHA-GALACTOSYLTRANSFERASE"/>
    <property type="match status" value="1"/>
</dbReference>
<gene>
    <name evidence="9" type="ORF">RFI_17737</name>
</gene>
<evidence type="ECO:0000256" key="7">
    <source>
        <dbReference type="SAM" id="Phobius"/>
    </source>
</evidence>
<dbReference type="InterPro" id="IPR044845">
    <property type="entry name" value="HPAT/SRGT1-like"/>
</dbReference>
<accession>X6N2G1</accession>
<evidence type="ECO:0000313" key="10">
    <source>
        <dbReference type="Proteomes" id="UP000023152"/>
    </source>
</evidence>
<dbReference type="Proteomes" id="UP000023152">
    <property type="component" value="Unassembled WGS sequence"/>
</dbReference>
<dbReference type="OrthoDB" id="2015991at2759"/>
<keyword evidence="4 7" id="KW-0812">Transmembrane</keyword>
<organism evidence="9 10">
    <name type="scientific">Reticulomyxa filosa</name>
    <dbReference type="NCBI Taxonomy" id="46433"/>
    <lineage>
        <taxon>Eukaryota</taxon>
        <taxon>Sar</taxon>
        <taxon>Rhizaria</taxon>
        <taxon>Retaria</taxon>
        <taxon>Foraminifera</taxon>
        <taxon>Monothalamids</taxon>
        <taxon>Reticulomyxidae</taxon>
        <taxon>Reticulomyxa</taxon>
    </lineage>
</organism>
<feature type="domain" description="Hydroxyproline O-arabinosyltransferase-like" evidence="8">
    <location>
        <begin position="76"/>
        <end position="323"/>
    </location>
</feature>
<comment type="caution">
    <text evidence="9">The sequence shown here is derived from an EMBL/GenBank/DDBJ whole genome shotgun (WGS) entry which is preliminary data.</text>
</comment>
<dbReference type="InterPro" id="IPR056508">
    <property type="entry name" value="HPAT-like"/>
</dbReference>
<dbReference type="GO" id="GO:0016757">
    <property type="term" value="F:glycosyltransferase activity"/>
    <property type="evidence" value="ECO:0007669"/>
    <property type="project" value="UniProtKB-KW"/>
</dbReference>
<dbReference type="AlphaFoldDB" id="X6N2G1"/>
<name>X6N2G1_RETFI</name>
<evidence type="ECO:0000256" key="1">
    <source>
        <dbReference type="ARBA" id="ARBA00004167"/>
    </source>
</evidence>
<keyword evidence="3" id="KW-0808">Transferase</keyword>
<evidence type="ECO:0000256" key="2">
    <source>
        <dbReference type="ARBA" id="ARBA00022676"/>
    </source>
</evidence>
<evidence type="ECO:0000259" key="8">
    <source>
        <dbReference type="Pfam" id="PF23452"/>
    </source>
</evidence>
<sequence length="463" mass="53242">MGKKDDDSYTKEDDNGKREVNRLLRNRGTLYCCGGVLCLTIAALLIVLYMINQGNRSTITTVALSSGAFFERDDVHIVISSGCSEQQNWQSEVLLYSWARLQHPGQITRIVSGCRSLSEKLSSMNTAIVSERVHYYFSPDYTPGKSEEERNSKGGGHPFHYFNKPFGMRKFLDDVDIPESYLVLLDPDMIITKVFDFHFNKSLPEHLQVFLKKKKKIAIIIVFACLFEKKKKVERGTSHIANVRNWDEMDTLGTLHSRQLQKDWRRIVPQWVEYSPGSLEKDPPPSILAEMYSYAMACAHHGLKHQTIVSMVSDPGADQETEPWSQVQWGFLKSPLDLATGIHIVHYCQGYWLGIDRPSGHFKTAGFNFHKGHVPSDILHNCDIPLLVEVPLNQLAFQRDHTPDKRNLWMLYQVINRINSALMNYKHLKCKNWKPEFKTVLLQPERDPLARMHYLLDTDTIYG</sequence>
<dbReference type="OMA" id="GCSADEM"/>
<proteinExistence type="predicted"/>
<dbReference type="Pfam" id="PF23452">
    <property type="entry name" value="HPAT"/>
    <property type="match status" value="1"/>
</dbReference>
<evidence type="ECO:0000313" key="9">
    <source>
        <dbReference type="EMBL" id="ETO19497.1"/>
    </source>
</evidence>
<protein>
    <recommendedName>
        <fullName evidence="8">Hydroxyproline O-arabinosyltransferase-like domain-containing protein</fullName>
    </recommendedName>
</protein>
<keyword evidence="5 7" id="KW-1133">Transmembrane helix</keyword>